<dbReference type="PANTHER" id="PTHR46536">
    <property type="entry name" value="ARL14 EFFECTOR PROTEIN"/>
    <property type="match status" value="1"/>
</dbReference>
<reference evidence="3 4" key="1">
    <citation type="journal article" date="2017" name="Curr. Biol.">
        <title>Genome architecture and evolution of a unichromosomal asexual nematode.</title>
        <authorList>
            <person name="Fradin H."/>
            <person name="Zegar C."/>
            <person name="Gutwein M."/>
            <person name="Lucas J."/>
            <person name="Kovtun M."/>
            <person name="Corcoran D."/>
            <person name="Baugh L.R."/>
            <person name="Kiontke K."/>
            <person name="Gunsalus K."/>
            <person name="Fitch D.H."/>
            <person name="Piano F."/>
        </authorList>
    </citation>
    <scope>NUCLEOTIDE SEQUENCE [LARGE SCALE GENOMIC DNA]</scope>
    <source>
        <strain evidence="3">PF1309</strain>
    </source>
</reference>
<accession>A0A2A2K3M0</accession>
<feature type="region of interest" description="Disordered" evidence="1">
    <location>
        <begin position="1"/>
        <end position="58"/>
    </location>
</feature>
<keyword evidence="4" id="KW-1185">Reference proteome</keyword>
<dbReference type="PANTHER" id="PTHR46536:SF3">
    <property type="entry name" value="ARF7 EFFECTOR PROTEIN C-TERMINAL DOMAIN-CONTAINING PROTEIN"/>
    <property type="match status" value="1"/>
</dbReference>
<sequence>MDILNSLVGLNDENTQSEKEDNSDDPEVEILNFHDAGDDDPDSNPSTSQGLQSSQFDQNFSEFVSETEIHSQRKIHREIRKLCFSNPGEMMQAEVTDRRSRRVAAQVQKNEKSASDNQKAARIFHDKKGLLVIGTQDPVDLCDCLRSDCHGCQWPCPDCGGHKSPFARADEAYVEPATVKEVAQRDHQIIHRPYHFSRGS</sequence>
<dbReference type="EMBL" id="LIAE01009741">
    <property type="protein sequence ID" value="PAV68535.1"/>
    <property type="molecule type" value="Genomic_DNA"/>
</dbReference>
<dbReference type="STRING" id="2018661.A0A2A2K3M0"/>
<feature type="compositionally biased region" description="Polar residues" evidence="1">
    <location>
        <begin position="43"/>
        <end position="58"/>
    </location>
</feature>
<dbReference type="Proteomes" id="UP000218231">
    <property type="component" value="Unassembled WGS sequence"/>
</dbReference>
<protein>
    <recommendedName>
        <fullName evidence="2">ARF7 effector protein C-terminal domain-containing protein</fullName>
    </recommendedName>
</protein>
<dbReference type="InterPro" id="IPR029264">
    <property type="entry name" value="ARF7EP_C"/>
</dbReference>
<comment type="caution">
    <text evidence="3">The sequence shown here is derived from an EMBL/GenBank/DDBJ whole genome shotgun (WGS) entry which is preliminary data.</text>
</comment>
<gene>
    <name evidence="3" type="ORF">WR25_02983</name>
</gene>
<evidence type="ECO:0000313" key="4">
    <source>
        <dbReference type="Proteomes" id="UP000218231"/>
    </source>
</evidence>
<dbReference type="Pfam" id="PF14949">
    <property type="entry name" value="ARF7EP_C"/>
    <property type="match status" value="1"/>
</dbReference>
<organism evidence="3 4">
    <name type="scientific">Diploscapter pachys</name>
    <dbReference type="NCBI Taxonomy" id="2018661"/>
    <lineage>
        <taxon>Eukaryota</taxon>
        <taxon>Metazoa</taxon>
        <taxon>Ecdysozoa</taxon>
        <taxon>Nematoda</taxon>
        <taxon>Chromadorea</taxon>
        <taxon>Rhabditida</taxon>
        <taxon>Rhabditina</taxon>
        <taxon>Rhabditomorpha</taxon>
        <taxon>Rhabditoidea</taxon>
        <taxon>Rhabditidae</taxon>
        <taxon>Diploscapter</taxon>
    </lineage>
</organism>
<dbReference type="AlphaFoldDB" id="A0A2A2K3M0"/>
<feature type="domain" description="ARF7 effector protein C-terminal" evidence="2">
    <location>
        <begin position="76"/>
        <end position="163"/>
    </location>
</feature>
<proteinExistence type="predicted"/>
<evidence type="ECO:0000259" key="2">
    <source>
        <dbReference type="Pfam" id="PF14949"/>
    </source>
</evidence>
<dbReference type="OrthoDB" id="5984406at2759"/>
<name>A0A2A2K3M0_9BILA</name>
<evidence type="ECO:0000256" key="1">
    <source>
        <dbReference type="SAM" id="MobiDB-lite"/>
    </source>
</evidence>
<evidence type="ECO:0000313" key="3">
    <source>
        <dbReference type="EMBL" id="PAV68535.1"/>
    </source>
</evidence>